<keyword evidence="2 9" id="KW-0698">rRNA processing</keyword>
<keyword evidence="3 9" id="KW-0489">Methyltransferase</keyword>
<keyword evidence="14" id="KW-1185">Reference proteome</keyword>
<dbReference type="SUPFAM" id="SSF53335">
    <property type="entry name" value="S-adenosyl-L-methionine-dependent methyltransferases"/>
    <property type="match status" value="1"/>
</dbReference>
<evidence type="ECO:0000256" key="5">
    <source>
        <dbReference type="ARBA" id="ARBA00022691"/>
    </source>
</evidence>
<dbReference type="Pfam" id="PF05958">
    <property type="entry name" value="tRNA_U5-meth_tr"/>
    <property type="match status" value="1"/>
</dbReference>
<evidence type="ECO:0000256" key="8">
    <source>
        <dbReference type="ARBA" id="ARBA00023014"/>
    </source>
</evidence>
<evidence type="ECO:0000256" key="11">
    <source>
        <dbReference type="PROSITE-ProRule" id="PRU10015"/>
    </source>
</evidence>
<feature type="binding site" evidence="9">
    <location>
        <position position="167"/>
    </location>
    <ligand>
        <name>[4Fe-4S] cluster</name>
        <dbReference type="ChEBI" id="CHEBI:49883"/>
    </ligand>
</feature>
<accession>A0ABN8XAC7</accession>
<evidence type="ECO:0000259" key="12">
    <source>
        <dbReference type="PROSITE" id="PS50926"/>
    </source>
</evidence>
<feature type="binding site" evidence="9 10">
    <location>
        <position position="326"/>
    </location>
    <ligand>
        <name>S-adenosyl-L-methionine</name>
        <dbReference type="ChEBI" id="CHEBI:59789"/>
    </ligand>
</feature>
<dbReference type="CDD" id="cd02440">
    <property type="entry name" value="AdoMet_MTases"/>
    <property type="match status" value="1"/>
</dbReference>
<feature type="binding site" evidence="9">
    <location>
        <position position="310"/>
    </location>
    <ligand>
        <name>S-adenosyl-L-methionine</name>
        <dbReference type="ChEBI" id="CHEBI:59789"/>
    </ligand>
</feature>
<feature type="domain" description="TRAM" evidence="12">
    <location>
        <begin position="8"/>
        <end position="66"/>
    </location>
</feature>
<keyword evidence="4 9" id="KW-0808">Transferase</keyword>
<dbReference type="EC" id="2.1.1.190" evidence="9"/>
<feature type="binding site" evidence="9">
    <location>
        <position position="85"/>
    </location>
    <ligand>
        <name>[4Fe-4S] cluster</name>
        <dbReference type="ChEBI" id="CHEBI:49883"/>
    </ligand>
</feature>
<dbReference type="GO" id="GO:0008168">
    <property type="term" value="F:methyltransferase activity"/>
    <property type="evidence" value="ECO:0007669"/>
    <property type="project" value="UniProtKB-KW"/>
</dbReference>
<dbReference type="PROSITE" id="PS01231">
    <property type="entry name" value="TRMA_2"/>
    <property type="match status" value="1"/>
</dbReference>
<dbReference type="PROSITE" id="PS50926">
    <property type="entry name" value="TRAM"/>
    <property type="match status" value="1"/>
</dbReference>
<gene>
    <name evidence="9 13" type="primary">rlmD</name>
    <name evidence="13" type="ORF">MSZNOR_4938</name>
</gene>
<dbReference type="PANTHER" id="PTHR11061:SF49">
    <property type="entry name" value="23S RRNA (URACIL(1939)-C(5))-METHYLTRANSFERASE RLMD"/>
    <property type="match status" value="1"/>
</dbReference>
<dbReference type="InterPro" id="IPR030390">
    <property type="entry name" value="MeTrfase_TrmA_AS"/>
</dbReference>
<dbReference type="PANTHER" id="PTHR11061">
    <property type="entry name" value="RNA M5U METHYLTRANSFERASE"/>
    <property type="match status" value="1"/>
</dbReference>
<keyword evidence="8 9" id="KW-0411">Iron-sulfur</keyword>
<evidence type="ECO:0000256" key="10">
    <source>
        <dbReference type="PROSITE-ProRule" id="PRU01024"/>
    </source>
</evidence>
<keyword evidence="5 9" id="KW-0949">S-adenosyl-L-methionine</keyword>
<dbReference type="HAMAP" id="MF_01010">
    <property type="entry name" value="23SrRNA_methyltr_RlmD"/>
    <property type="match status" value="1"/>
</dbReference>
<feature type="binding site" evidence="9 10">
    <location>
        <position position="276"/>
    </location>
    <ligand>
        <name>S-adenosyl-L-methionine</name>
        <dbReference type="ChEBI" id="CHEBI:59789"/>
    </ligand>
</feature>
<proteinExistence type="inferred from homology"/>
<evidence type="ECO:0000256" key="3">
    <source>
        <dbReference type="ARBA" id="ARBA00022603"/>
    </source>
</evidence>
<dbReference type="InterPro" id="IPR030391">
    <property type="entry name" value="MeTrfase_TrmA_CS"/>
</dbReference>
<dbReference type="Gene3D" id="2.40.50.1070">
    <property type="match status" value="1"/>
</dbReference>
<evidence type="ECO:0000256" key="6">
    <source>
        <dbReference type="ARBA" id="ARBA00022723"/>
    </source>
</evidence>
<evidence type="ECO:0000256" key="2">
    <source>
        <dbReference type="ARBA" id="ARBA00022552"/>
    </source>
</evidence>
<dbReference type="InterPro" id="IPR001566">
    <property type="entry name" value="23S_rRNA_MeTrfase_RlmD"/>
</dbReference>
<dbReference type="NCBIfam" id="NF009639">
    <property type="entry name" value="PRK13168.1"/>
    <property type="match status" value="1"/>
</dbReference>
<evidence type="ECO:0000256" key="1">
    <source>
        <dbReference type="ARBA" id="ARBA00022485"/>
    </source>
</evidence>
<evidence type="ECO:0000256" key="4">
    <source>
        <dbReference type="ARBA" id="ARBA00022679"/>
    </source>
</evidence>
<dbReference type="InterPro" id="IPR002792">
    <property type="entry name" value="TRAM_dom"/>
</dbReference>
<dbReference type="Gene3D" id="2.40.50.140">
    <property type="entry name" value="Nucleic acid-binding proteins"/>
    <property type="match status" value="1"/>
</dbReference>
<dbReference type="Pfam" id="PF01938">
    <property type="entry name" value="TRAM"/>
    <property type="match status" value="1"/>
</dbReference>
<feature type="active site" description="Nucleophile" evidence="9 10">
    <location>
        <position position="400"/>
    </location>
</feature>
<feature type="binding site" evidence="9 10">
    <location>
        <position position="374"/>
    </location>
    <ligand>
        <name>S-adenosyl-L-methionine</name>
        <dbReference type="ChEBI" id="CHEBI:59789"/>
    </ligand>
</feature>
<comment type="catalytic activity">
    <reaction evidence="9">
        <text>uridine(1939) in 23S rRNA + S-adenosyl-L-methionine = 5-methyluridine(1939) in 23S rRNA + S-adenosyl-L-homocysteine + H(+)</text>
        <dbReference type="Rhea" id="RHEA:42908"/>
        <dbReference type="Rhea" id="RHEA-COMP:10278"/>
        <dbReference type="Rhea" id="RHEA-COMP:10279"/>
        <dbReference type="ChEBI" id="CHEBI:15378"/>
        <dbReference type="ChEBI" id="CHEBI:57856"/>
        <dbReference type="ChEBI" id="CHEBI:59789"/>
        <dbReference type="ChEBI" id="CHEBI:65315"/>
        <dbReference type="ChEBI" id="CHEBI:74447"/>
        <dbReference type="EC" id="2.1.1.190"/>
    </reaction>
</comment>
<reference evidence="13 14" key="1">
    <citation type="submission" date="2023-03" db="EMBL/GenBank/DDBJ databases">
        <authorList>
            <person name="Pearce D."/>
        </authorList>
    </citation>
    <scope>NUCLEOTIDE SEQUENCE [LARGE SCALE GENOMIC DNA]</scope>
    <source>
        <strain evidence="13">Msz</strain>
    </source>
</reference>
<protein>
    <recommendedName>
        <fullName evidence="9">23S rRNA (uracil(1939)-C(5))-methyltransferase RlmD</fullName>
        <ecNumber evidence="9">2.1.1.190</ecNumber>
    </recommendedName>
    <alternativeName>
        <fullName evidence="9">23S rRNA(m5U1939)-methyltransferase</fullName>
    </alternativeName>
</protein>
<dbReference type="InterPro" id="IPR012340">
    <property type="entry name" value="NA-bd_OB-fold"/>
</dbReference>
<comment type="similarity">
    <text evidence="9">Belongs to the class I-like SAM-binding methyltransferase superfamily. RNA M5U methyltransferase family. RlmD subfamily.</text>
</comment>
<sequence length="444" mass="49235">MAARARKKSLPQEAFPAHIESFAHDGRGVARVDGKAVFIEGALPGEDVTFVYTSIHRDYAEGKIEQVVTPAPGRVQPRCPSFGVCGGCSFQHLTDAAQIEEKQKLLLDQFRRIGKIEEVALWPPLTGPHWGYRHKARLGVKWVPKKGRVLVGFRERSSPFTTDLAFCPVLHPKVGERLQDLSELIGSLSVKDRLPQIEVAVGDERAALVFRILENASPDDLEKLAAFGVSFGFDIYLQRQGPDSVMPLHPENPPMLSYALVNQGIEFRFKPTDFTQVNVDINRKMVDRVMDVLDPVAGDTVLDLFCGIGNFTLPIAKRAQHVVGVEGNPESVERARQNAADNGLDNVEFHVADLTQDLKDAAWAHRRYDKILLDPSRAGAEEVLSYVPRWAPNRIVYVSCNPSTLARDAGILVHRHGYRLILAGVMDMFPQTAHVESIALFGKA</sequence>
<dbReference type="GO" id="GO:0032259">
    <property type="term" value="P:methylation"/>
    <property type="evidence" value="ECO:0007669"/>
    <property type="project" value="UniProtKB-KW"/>
</dbReference>
<comment type="function">
    <text evidence="9">Catalyzes the formation of 5-methyl-uridine at position 1939 (m5U1939) in 23S rRNA.</text>
</comment>
<dbReference type="EMBL" id="OX458333">
    <property type="protein sequence ID" value="CAI8973337.1"/>
    <property type="molecule type" value="Genomic_DNA"/>
</dbReference>
<dbReference type="PROSITE" id="PS51687">
    <property type="entry name" value="SAM_MT_RNA_M5U"/>
    <property type="match status" value="1"/>
</dbReference>
<dbReference type="Proteomes" id="UP001162030">
    <property type="component" value="Chromosome"/>
</dbReference>
<name>A0ABN8XAC7_9GAMM</name>
<dbReference type="InterPro" id="IPR029063">
    <property type="entry name" value="SAM-dependent_MTases_sf"/>
</dbReference>
<evidence type="ECO:0000313" key="13">
    <source>
        <dbReference type="EMBL" id="CAI8973337.1"/>
    </source>
</evidence>
<feature type="active site" evidence="11">
    <location>
        <position position="400"/>
    </location>
</feature>
<dbReference type="Gene3D" id="3.40.50.150">
    <property type="entry name" value="Vaccinia Virus protein VP39"/>
    <property type="match status" value="1"/>
</dbReference>
<keyword evidence="1 9" id="KW-0004">4Fe-4S</keyword>
<dbReference type="SUPFAM" id="SSF50249">
    <property type="entry name" value="Nucleic acid-binding proteins"/>
    <property type="match status" value="1"/>
</dbReference>
<evidence type="ECO:0000313" key="14">
    <source>
        <dbReference type="Proteomes" id="UP001162030"/>
    </source>
</evidence>
<keyword evidence="7 9" id="KW-0408">Iron</keyword>
<feature type="binding site" evidence="9">
    <location>
        <position position="353"/>
    </location>
    <ligand>
        <name>S-adenosyl-L-methionine</name>
        <dbReference type="ChEBI" id="CHEBI:59789"/>
    </ligand>
</feature>
<dbReference type="InterPro" id="IPR010280">
    <property type="entry name" value="U5_MeTrfase_fam"/>
</dbReference>
<dbReference type="RefSeq" id="WP_317963565.1">
    <property type="nucleotide sequence ID" value="NZ_OX458333.1"/>
</dbReference>
<feature type="binding site" evidence="9 10">
    <location>
        <position position="305"/>
    </location>
    <ligand>
        <name>S-adenosyl-L-methionine</name>
        <dbReference type="ChEBI" id="CHEBI:59789"/>
    </ligand>
</feature>
<evidence type="ECO:0000256" key="9">
    <source>
        <dbReference type="HAMAP-Rule" id="MF_01010"/>
    </source>
</evidence>
<organism evidence="13 14">
    <name type="scientific">Methylocaldum szegediense</name>
    <dbReference type="NCBI Taxonomy" id="73780"/>
    <lineage>
        <taxon>Bacteria</taxon>
        <taxon>Pseudomonadati</taxon>
        <taxon>Pseudomonadota</taxon>
        <taxon>Gammaproteobacteria</taxon>
        <taxon>Methylococcales</taxon>
        <taxon>Methylococcaceae</taxon>
        <taxon>Methylocaldum</taxon>
    </lineage>
</organism>
<feature type="binding site" evidence="9">
    <location>
        <position position="88"/>
    </location>
    <ligand>
        <name>[4Fe-4S] cluster</name>
        <dbReference type="ChEBI" id="CHEBI:49883"/>
    </ligand>
</feature>
<keyword evidence="6 9" id="KW-0479">Metal-binding</keyword>
<evidence type="ECO:0000256" key="7">
    <source>
        <dbReference type="ARBA" id="ARBA00023004"/>
    </source>
</evidence>
<dbReference type="PROSITE" id="PS01230">
    <property type="entry name" value="TRMA_1"/>
    <property type="match status" value="1"/>
</dbReference>
<feature type="binding site" evidence="9">
    <location>
        <position position="79"/>
    </location>
    <ligand>
        <name>[4Fe-4S] cluster</name>
        <dbReference type="ChEBI" id="CHEBI:49883"/>
    </ligand>
</feature>
<dbReference type="NCBIfam" id="TIGR00479">
    <property type="entry name" value="rumA"/>
    <property type="match status" value="1"/>
</dbReference>